<evidence type="ECO:0000313" key="3">
    <source>
        <dbReference type="RefSeq" id="XP_054838744.1"/>
    </source>
</evidence>
<dbReference type="AlphaFoldDB" id="A0AA97L1E3"/>
<sequence>MRSQRGGSEGTPGNRRGCPSPAGPPLSGSPKGVLCPSPRDTLRSSNALHLTSTPKTGAGKRRVAPSPRATGRQGQRVKGAGRAGLAAPKVAGKVARRSPEGGRLAPRAAAPVAGGGRAPLSAPGRPAAPRVPLAPPGATRPPAASPACVPGTFCAAAFREPPRPTDRGRSGQLGARAPLPRLQERERRRGVRRAEGEELAPGLLPPADLPRLLLLLPGLFSCAQRRASRRRGARSSARPGCNAKQGLRAASAAALRLGPTLAGALRGSFPALPLRRDPSSRRGWPAPGPPPPSLPPALPPPARERAPSGARPSGWRALGQWRRRRLLLLLLQGCNARPARRSENDRAAPLSAAPSPRDREGAASLRSQATRGAQSPRQSDRPLAPLTLESRLASALAEAANLLGNRLVST</sequence>
<protein>
    <submittedName>
        <fullName evidence="3">Nascent polypeptide-associated complex subunit alpha, muscle-specific form-like</fullName>
    </submittedName>
</protein>
<accession>A0AA97L1E3</accession>
<dbReference type="Proteomes" id="UP001190640">
    <property type="component" value="Chromosome 6"/>
</dbReference>
<feature type="compositionally biased region" description="Low complexity" evidence="1">
    <location>
        <begin position="17"/>
        <end position="30"/>
    </location>
</feature>
<feature type="compositionally biased region" description="Basic and acidic residues" evidence="1">
    <location>
        <begin position="160"/>
        <end position="169"/>
    </location>
</feature>
<dbReference type="RefSeq" id="XP_054838744.1">
    <property type="nucleotide sequence ID" value="XM_054982769.1"/>
</dbReference>
<evidence type="ECO:0000313" key="2">
    <source>
        <dbReference type="Proteomes" id="UP001190640"/>
    </source>
</evidence>
<feature type="compositionally biased region" description="Low complexity" evidence="1">
    <location>
        <begin position="101"/>
        <end position="131"/>
    </location>
</feature>
<feature type="compositionally biased region" description="Pro residues" evidence="1">
    <location>
        <begin position="286"/>
        <end position="301"/>
    </location>
</feature>
<name>A0AA97L1E3_EUBMA</name>
<evidence type="ECO:0000256" key="1">
    <source>
        <dbReference type="SAM" id="MobiDB-lite"/>
    </source>
</evidence>
<dbReference type="GeneID" id="129332017"/>
<feature type="region of interest" description="Disordered" evidence="1">
    <location>
        <begin position="269"/>
        <end position="315"/>
    </location>
</feature>
<dbReference type="KEGG" id="emc:129332017"/>
<feature type="compositionally biased region" description="Basic and acidic residues" evidence="1">
    <location>
        <begin position="182"/>
        <end position="196"/>
    </location>
</feature>
<feature type="region of interest" description="Disordered" evidence="1">
    <location>
        <begin position="338"/>
        <end position="385"/>
    </location>
</feature>
<gene>
    <name evidence="3" type="primary">LOC129332017</name>
</gene>
<feature type="compositionally biased region" description="Polar residues" evidence="1">
    <location>
        <begin position="365"/>
        <end position="377"/>
    </location>
</feature>
<reference evidence="3" key="1">
    <citation type="submission" date="2025-08" db="UniProtKB">
        <authorList>
            <consortium name="RefSeq"/>
        </authorList>
    </citation>
    <scope>IDENTIFICATION</scope>
    <source>
        <tissue evidence="3">Blood</tissue>
    </source>
</reference>
<keyword evidence="2" id="KW-1185">Reference proteome</keyword>
<feature type="region of interest" description="Disordered" evidence="1">
    <location>
        <begin position="1"/>
        <end position="146"/>
    </location>
</feature>
<proteinExistence type="predicted"/>
<feature type="compositionally biased region" description="Polar residues" evidence="1">
    <location>
        <begin position="43"/>
        <end position="55"/>
    </location>
</feature>
<organism evidence="2 3">
    <name type="scientific">Eublepharis macularius</name>
    <name type="common">Leopard gecko</name>
    <name type="synonym">Cyrtodactylus macularius</name>
    <dbReference type="NCBI Taxonomy" id="481883"/>
    <lineage>
        <taxon>Eukaryota</taxon>
        <taxon>Metazoa</taxon>
        <taxon>Chordata</taxon>
        <taxon>Craniata</taxon>
        <taxon>Vertebrata</taxon>
        <taxon>Euteleostomi</taxon>
        <taxon>Lepidosauria</taxon>
        <taxon>Squamata</taxon>
        <taxon>Bifurcata</taxon>
        <taxon>Gekkota</taxon>
        <taxon>Eublepharidae</taxon>
        <taxon>Eublepharinae</taxon>
        <taxon>Eublepharis</taxon>
    </lineage>
</organism>
<feature type="region of interest" description="Disordered" evidence="1">
    <location>
        <begin position="159"/>
        <end position="204"/>
    </location>
</feature>